<evidence type="ECO:0000313" key="3">
    <source>
        <dbReference type="EMBL" id="SEV83523.1"/>
    </source>
</evidence>
<keyword evidence="1" id="KW-0472">Membrane</keyword>
<sequence length="910" mass="103304">MSNIYDGILQFKGTWRDYQVRVLKNFDNYLNDNKVHIVAAPGSGKTTIGIEFIRKLGKPCLILSPSITIREQWKDRIEAGFLEVGVEGEQWISGDIKKPKAITTITYQALHSCTIRYSGDLIESEDGDEIQDKTEIQYRAKTHDSAEKDDSEELITGVETVDYRGFDLYKTIQEAGIGVLCLDEAHHLRNEWWKALEELIAKVPCLKVVSLTATPPYDSTPGQWERYINLCGEIDEEITVPELIKEGSLCPHQDFVYFNYPTAQEKKSVVEWKKKVSTIIDTAMANSEFEHVIMTHPGINDSKDYSEKFLDDPAYLSSLLVFMNAKGMEYPKALKTLIGTNAKIPKMEPKWMEKLLQGFLYGDTDSYNCTEEYREQWIHTLKSENLIVRNQVSLVNNQNINKMLISSMGKIQSIREITLAESNKMGPKLRQLILCDYIKKEYLSKLGDSTAVVDTIGVIPVFELLRRENISGQKLGVLSGSVILIPAEAQEYLDELFKQNDMSANYKPVKDLPYVSVDIVGDGHMKTALITQLFDTGHITILIGTKSLLGEGWDSPCINTLILATFVGSFMLSNQMRGRAIRTYRADPDKTGNIWHLVSVTDEGSEDFEMVKRRMNGFLGVHYTENSIEGGIERISIIKHPFTTKSVKKMNEEMLQLSSERDALKQRWMEAMDNTAKLEVEVTSEIGEEALKSGFFMLNVWSYVIVTTIISVLGILLQISFMSSKLGAGYSLVLIILILVALAVTGKYGYKLFSLMTPQKRMKQIAKAILQTLKQKGLITSTDVLPKVEVNQDILVISYLKGGTMREKDVFATAVYDFFATLDNQRYILISRKKKRLHYEYFAVPAVFSQKKEDAFAFKTAISNVMGEYDLVFTRNPEGRKRLLEGRIYAFSNQCDRMCEKKKKVKSDFE</sequence>
<dbReference type="GO" id="GO:0003677">
    <property type="term" value="F:DNA binding"/>
    <property type="evidence" value="ECO:0007669"/>
    <property type="project" value="InterPro"/>
</dbReference>
<dbReference type="PROSITE" id="PS51192">
    <property type="entry name" value="HELICASE_ATP_BIND_1"/>
    <property type="match status" value="1"/>
</dbReference>
<dbReference type="Gene3D" id="3.40.50.300">
    <property type="entry name" value="P-loop containing nucleotide triphosphate hydrolases"/>
    <property type="match status" value="2"/>
</dbReference>
<reference evidence="3 4" key="1">
    <citation type="submission" date="2016-10" db="EMBL/GenBank/DDBJ databases">
        <authorList>
            <person name="de Groot N.N."/>
        </authorList>
    </citation>
    <scope>NUCLEOTIDE SEQUENCE [LARGE SCALE GENOMIC DNA]</scope>
    <source>
        <strain evidence="3 4">DSM 9179</strain>
    </source>
</reference>
<dbReference type="GO" id="GO:0016787">
    <property type="term" value="F:hydrolase activity"/>
    <property type="evidence" value="ECO:0007669"/>
    <property type="project" value="InterPro"/>
</dbReference>
<keyword evidence="4" id="KW-1185">Reference proteome</keyword>
<keyword evidence="1" id="KW-1133">Transmembrane helix</keyword>
<proteinExistence type="predicted"/>
<feature type="transmembrane region" description="Helical" evidence="1">
    <location>
        <begin position="727"/>
        <end position="750"/>
    </location>
</feature>
<dbReference type="InterPro" id="IPR050742">
    <property type="entry name" value="Helicase_Restrict-Modif_Enz"/>
</dbReference>
<accession>A0A1I0M591</accession>
<organism evidence="3 4">
    <name type="scientific">[Clostridium] fimetarium</name>
    <dbReference type="NCBI Taxonomy" id="99656"/>
    <lineage>
        <taxon>Bacteria</taxon>
        <taxon>Bacillati</taxon>
        <taxon>Bacillota</taxon>
        <taxon>Clostridia</taxon>
        <taxon>Lachnospirales</taxon>
        <taxon>Lachnospiraceae</taxon>
    </lineage>
</organism>
<gene>
    <name evidence="3" type="ORF">SAMN05421659_101204</name>
</gene>
<dbReference type="PANTHER" id="PTHR47396:SF1">
    <property type="entry name" value="ATP-DEPENDENT HELICASE IRC3-RELATED"/>
    <property type="match status" value="1"/>
</dbReference>
<dbReference type="GO" id="GO:0005829">
    <property type="term" value="C:cytosol"/>
    <property type="evidence" value="ECO:0007669"/>
    <property type="project" value="TreeGrafter"/>
</dbReference>
<dbReference type="InterPro" id="IPR027417">
    <property type="entry name" value="P-loop_NTPase"/>
</dbReference>
<dbReference type="OrthoDB" id="9758243at2"/>
<evidence type="ECO:0000256" key="1">
    <source>
        <dbReference type="SAM" id="Phobius"/>
    </source>
</evidence>
<dbReference type="Proteomes" id="UP000199701">
    <property type="component" value="Unassembled WGS sequence"/>
</dbReference>
<dbReference type="EMBL" id="FOJI01000001">
    <property type="protein sequence ID" value="SEV83523.1"/>
    <property type="molecule type" value="Genomic_DNA"/>
</dbReference>
<dbReference type="InterPro" id="IPR006935">
    <property type="entry name" value="Helicase/UvrB_N"/>
</dbReference>
<dbReference type="InterPro" id="IPR014001">
    <property type="entry name" value="Helicase_ATP-bd"/>
</dbReference>
<dbReference type="RefSeq" id="WP_092449683.1">
    <property type="nucleotide sequence ID" value="NZ_FOJI01000001.1"/>
</dbReference>
<feature type="domain" description="Helicase ATP-binding" evidence="2">
    <location>
        <begin position="26"/>
        <end position="233"/>
    </location>
</feature>
<protein>
    <submittedName>
        <fullName evidence="3">Type III restriction enzyme, res subunit</fullName>
    </submittedName>
</protein>
<dbReference type="SMART" id="SM00487">
    <property type="entry name" value="DEXDc"/>
    <property type="match status" value="1"/>
</dbReference>
<name>A0A1I0M591_9FIRM</name>
<evidence type="ECO:0000313" key="4">
    <source>
        <dbReference type="Proteomes" id="UP000199701"/>
    </source>
</evidence>
<keyword evidence="1" id="KW-0812">Transmembrane</keyword>
<feature type="transmembrane region" description="Helical" evidence="1">
    <location>
        <begin position="700"/>
        <end position="721"/>
    </location>
</feature>
<dbReference type="Pfam" id="PF04851">
    <property type="entry name" value="ResIII"/>
    <property type="match status" value="1"/>
</dbReference>
<dbReference type="PANTHER" id="PTHR47396">
    <property type="entry name" value="TYPE I RESTRICTION ENZYME ECOKI R PROTEIN"/>
    <property type="match status" value="1"/>
</dbReference>
<dbReference type="GO" id="GO:0005524">
    <property type="term" value="F:ATP binding"/>
    <property type="evidence" value="ECO:0007669"/>
    <property type="project" value="InterPro"/>
</dbReference>
<dbReference type="AlphaFoldDB" id="A0A1I0M591"/>
<evidence type="ECO:0000259" key="2">
    <source>
        <dbReference type="PROSITE" id="PS51192"/>
    </source>
</evidence>
<feature type="transmembrane region" description="Helical" evidence="1">
    <location>
        <begin position="553"/>
        <end position="572"/>
    </location>
</feature>
<dbReference type="STRING" id="99656.SAMN05421659_101204"/>
<dbReference type="SUPFAM" id="SSF52540">
    <property type="entry name" value="P-loop containing nucleoside triphosphate hydrolases"/>
    <property type="match status" value="2"/>
</dbReference>